<dbReference type="EMBL" id="CP163431">
    <property type="protein sequence ID" value="XDQ07983.1"/>
    <property type="molecule type" value="Genomic_DNA"/>
</dbReference>
<reference evidence="2" key="1">
    <citation type="submission" date="2024-07" db="EMBL/GenBank/DDBJ databases">
        <authorList>
            <person name="Yu S.T."/>
        </authorList>
    </citation>
    <scope>NUCLEOTIDE SEQUENCE</scope>
    <source>
        <strain evidence="2">R08</strain>
    </source>
</reference>
<organism evidence="2">
    <name type="scientific">Streptomyces sp. R08</name>
    <dbReference type="NCBI Taxonomy" id="3238624"/>
    <lineage>
        <taxon>Bacteria</taxon>
        <taxon>Bacillati</taxon>
        <taxon>Actinomycetota</taxon>
        <taxon>Actinomycetes</taxon>
        <taxon>Kitasatosporales</taxon>
        <taxon>Streptomycetaceae</taxon>
        <taxon>Streptomyces</taxon>
    </lineage>
</organism>
<sequence>MPRRDFQDLPQAAQRSVEARTGRIRAARTAGGGLNSGMAAILDSEQGRVFVKGIPTDHPQAVSQAREIAIAPYLPAASPQLLWHVEAGGWVLIGYEVVDGRHADYTDDADMAFVVDALQELQQVTAPDVPKLKRAEHRWAAYADEDTAELFAGTTLLHTDVAPHNILIDDRAHILDWAWPTRGAAFIDPHVLAIRLMEAGHGVGEAVNWARRFPSWREAAPEALNAFSTAAARSWREIADQDSQPWKIAMAGYAAKLKAYLLSASRTQ</sequence>
<evidence type="ECO:0000313" key="2">
    <source>
        <dbReference type="EMBL" id="XDQ07983.1"/>
    </source>
</evidence>
<feature type="region of interest" description="Disordered" evidence="1">
    <location>
        <begin position="1"/>
        <end position="21"/>
    </location>
</feature>
<dbReference type="Gene3D" id="3.90.1200.10">
    <property type="match status" value="1"/>
</dbReference>
<gene>
    <name evidence="2" type="ORF">AB5J58_29445</name>
</gene>
<proteinExistence type="predicted"/>
<dbReference type="RefSeq" id="WP_369192662.1">
    <property type="nucleotide sequence ID" value="NZ_CP163431.1"/>
</dbReference>
<evidence type="ECO:0000256" key="1">
    <source>
        <dbReference type="SAM" id="MobiDB-lite"/>
    </source>
</evidence>
<dbReference type="InterPro" id="IPR011009">
    <property type="entry name" value="Kinase-like_dom_sf"/>
</dbReference>
<dbReference type="SUPFAM" id="SSF56112">
    <property type="entry name" value="Protein kinase-like (PK-like)"/>
    <property type="match status" value="1"/>
</dbReference>
<protein>
    <submittedName>
        <fullName evidence="2">Aminoglycoside phosphotransferase</fullName>
    </submittedName>
</protein>
<dbReference type="AlphaFoldDB" id="A0AB39MSG9"/>
<name>A0AB39MSG9_9ACTN</name>
<accession>A0AB39MSG9</accession>